<proteinExistence type="predicted"/>
<reference evidence="2" key="1">
    <citation type="journal article" date="2014" name="Int. J. Syst. Evol. Microbiol.">
        <title>Complete genome sequence of Corynebacterium casei LMG S-19264T (=DSM 44701T), isolated from a smear-ripened cheese.</title>
        <authorList>
            <consortium name="US DOE Joint Genome Institute (JGI-PGF)"/>
            <person name="Walter F."/>
            <person name="Albersmeier A."/>
            <person name="Kalinowski J."/>
            <person name="Ruckert C."/>
        </authorList>
    </citation>
    <scope>NUCLEOTIDE SEQUENCE</scope>
    <source>
        <strain evidence="2">JCM 3276</strain>
    </source>
</reference>
<dbReference type="AlphaFoldDB" id="A0A918GKI6"/>
<dbReference type="InterPro" id="IPR029068">
    <property type="entry name" value="Glyas_Bleomycin-R_OHBP_Dase"/>
</dbReference>
<keyword evidence="3" id="KW-1185">Reference proteome</keyword>
<feature type="domain" description="VOC" evidence="1">
    <location>
        <begin position="4"/>
        <end position="119"/>
    </location>
</feature>
<accession>A0A918GKI6</accession>
<reference evidence="2" key="2">
    <citation type="submission" date="2020-09" db="EMBL/GenBank/DDBJ databases">
        <authorList>
            <person name="Sun Q."/>
            <person name="Ohkuma M."/>
        </authorList>
    </citation>
    <scope>NUCLEOTIDE SEQUENCE</scope>
    <source>
        <strain evidence="2">JCM 3276</strain>
    </source>
</reference>
<dbReference type="PROSITE" id="PS51819">
    <property type="entry name" value="VOC"/>
    <property type="match status" value="1"/>
</dbReference>
<protein>
    <submittedName>
        <fullName evidence="2">Glyoxalase</fullName>
    </submittedName>
</protein>
<evidence type="ECO:0000313" key="3">
    <source>
        <dbReference type="Proteomes" id="UP000660680"/>
    </source>
</evidence>
<organism evidence="2 3">
    <name type="scientific">Actinokineospora fastidiosa</name>
    <dbReference type="NCBI Taxonomy" id="1816"/>
    <lineage>
        <taxon>Bacteria</taxon>
        <taxon>Bacillati</taxon>
        <taxon>Actinomycetota</taxon>
        <taxon>Actinomycetes</taxon>
        <taxon>Pseudonocardiales</taxon>
        <taxon>Pseudonocardiaceae</taxon>
        <taxon>Actinokineospora</taxon>
    </lineage>
</organism>
<dbReference type="EMBL" id="BMRB01000002">
    <property type="protein sequence ID" value="GGS39255.1"/>
    <property type="molecule type" value="Genomic_DNA"/>
</dbReference>
<dbReference type="Proteomes" id="UP000660680">
    <property type="component" value="Unassembled WGS sequence"/>
</dbReference>
<dbReference type="InterPro" id="IPR037523">
    <property type="entry name" value="VOC_core"/>
</dbReference>
<dbReference type="Pfam" id="PF18029">
    <property type="entry name" value="Glyoxalase_6"/>
    <property type="match status" value="1"/>
</dbReference>
<dbReference type="PANTHER" id="PTHR35908">
    <property type="entry name" value="HYPOTHETICAL FUSION PROTEIN"/>
    <property type="match status" value="1"/>
</dbReference>
<dbReference type="RefSeq" id="WP_189211674.1">
    <property type="nucleotide sequence ID" value="NZ_BMRB01000002.1"/>
</dbReference>
<evidence type="ECO:0000313" key="2">
    <source>
        <dbReference type="EMBL" id="GGS39255.1"/>
    </source>
</evidence>
<dbReference type="Gene3D" id="3.10.180.10">
    <property type="entry name" value="2,3-Dihydroxybiphenyl 1,2-Dioxygenase, domain 1"/>
    <property type="match status" value="1"/>
</dbReference>
<dbReference type="SUPFAM" id="SSF54593">
    <property type="entry name" value="Glyoxalase/Bleomycin resistance protein/Dihydroxybiphenyl dioxygenase"/>
    <property type="match status" value="1"/>
</dbReference>
<dbReference type="InterPro" id="IPR041581">
    <property type="entry name" value="Glyoxalase_6"/>
</dbReference>
<comment type="caution">
    <text evidence="2">The sequence shown here is derived from an EMBL/GenBank/DDBJ whole genome shotgun (WGS) entry which is preliminary data.</text>
</comment>
<name>A0A918GKI6_9PSEU</name>
<dbReference type="CDD" id="cd06587">
    <property type="entry name" value="VOC"/>
    <property type="match status" value="1"/>
</dbReference>
<dbReference type="PANTHER" id="PTHR35908:SF1">
    <property type="entry name" value="CONSERVED PROTEIN"/>
    <property type="match status" value="1"/>
</dbReference>
<evidence type="ECO:0000259" key="1">
    <source>
        <dbReference type="PROSITE" id="PS51819"/>
    </source>
</evidence>
<sequence>MSIELGGVTIDCANPRKLAEFWTAALDFEVGADYDGEFLFLTPRGTKLGELTAVALQRVDEPKSGKNRVHMDFHGEDRRAEVDRLVGLGATVLNEHTVEGMAWTVLADPEGNEFCVTADH</sequence>
<gene>
    <name evidence="2" type="ORF">GCM10010171_37850</name>
</gene>